<sequence length="255" mass="28332">MSVNDQSYIPLIEMDGVTKYYMMAREKTTVLHNVSLKVDHGEFLAIVGPSGSGKSTLMNIIGCLDTPSEGSYKLEGSEMNGQSDNKLTVMRNQKIGFIFQGYHLLPKLTALENCELPLIYRGLPGKLRKQLAKEALERVGLGNRLHHRQSELSGGQQQRVAIARALATNPPMLLADEPTGALDSKTGMEVLNMMEELNQTGQTIVLITHDMEVAQRARRTVVIRDGVLTELGRRNDDEAYARLVNGREERLIEQA</sequence>
<dbReference type="InterPro" id="IPR027417">
    <property type="entry name" value="P-loop_NTPase"/>
</dbReference>
<evidence type="ECO:0000256" key="3">
    <source>
        <dbReference type="ARBA" id="ARBA00022840"/>
    </source>
</evidence>
<evidence type="ECO:0000313" key="6">
    <source>
        <dbReference type="Proteomes" id="UP001229346"/>
    </source>
</evidence>
<dbReference type="CDD" id="cd03255">
    <property type="entry name" value="ABC_MJ0796_LolCDE_FtsE"/>
    <property type="match status" value="1"/>
</dbReference>
<evidence type="ECO:0000313" key="5">
    <source>
        <dbReference type="EMBL" id="MDQ0113620.1"/>
    </source>
</evidence>
<reference evidence="5 6" key="1">
    <citation type="submission" date="2023-07" db="EMBL/GenBank/DDBJ databases">
        <title>Sorghum-associated microbial communities from plants grown in Nebraska, USA.</title>
        <authorList>
            <person name="Schachtman D."/>
        </authorList>
    </citation>
    <scope>NUCLEOTIDE SEQUENCE [LARGE SCALE GENOMIC DNA]</scope>
    <source>
        <strain evidence="5 6">CC482</strain>
    </source>
</reference>
<keyword evidence="3 5" id="KW-0067">ATP-binding</keyword>
<dbReference type="PANTHER" id="PTHR24220:SF86">
    <property type="entry name" value="ABC TRANSPORTER ABCH.1"/>
    <property type="match status" value="1"/>
</dbReference>
<dbReference type="PROSITE" id="PS50893">
    <property type="entry name" value="ABC_TRANSPORTER_2"/>
    <property type="match status" value="1"/>
</dbReference>
<keyword evidence="1" id="KW-0813">Transport</keyword>
<dbReference type="GO" id="GO:0005524">
    <property type="term" value="F:ATP binding"/>
    <property type="evidence" value="ECO:0007669"/>
    <property type="project" value="UniProtKB-KW"/>
</dbReference>
<evidence type="ECO:0000256" key="1">
    <source>
        <dbReference type="ARBA" id="ARBA00022448"/>
    </source>
</evidence>
<accession>A0ABT9U4M6</accession>
<dbReference type="InterPro" id="IPR017911">
    <property type="entry name" value="MacB-like_ATP-bd"/>
</dbReference>
<comment type="caution">
    <text evidence="5">The sequence shown here is derived from an EMBL/GenBank/DDBJ whole genome shotgun (WGS) entry which is preliminary data.</text>
</comment>
<dbReference type="InterPro" id="IPR017871">
    <property type="entry name" value="ABC_transporter-like_CS"/>
</dbReference>
<dbReference type="RefSeq" id="WP_307204829.1">
    <property type="nucleotide sequence ID" value="NZ_JAUSST010000005.1"/>
</dbReference>
<keyword evidence="6" id="KW-1185">Reference proteome</keyword>
<dbReference type="Pfam" id="PF00005">
    <property type="entry name" value="ABC_tran"/>
    <property type="match status" value="1"/>
</dbReference>
<gene>
    <name evidence="5" type="ORF">J2T15_003061</name>
</gene>
<dbReference type="InterPro" id="IPR003439">
    <property type="entry name" value="ABC_transporter-like_ATP-bd"/>
</dbReference>
<dbReference type="Gene3D" id="3.40.50.300">
    <property type="entry name" value="P-loop containing nucleotide triphosphate hydrolases"/>
    <property type="match status" value="1"/>
</dbReference>
<dbReference type="SUPFAM" id="SSF52540">
    <property type="entry name" value="P-loop containing nucleoside triphosphate hydrolases"/>
    <property type="match status" value="1"/>
</dbReference>
<proteinExistence type="predicted"/>
<evidence type="ECO:0000256" key="2">
    <source>
        <dbReference type="ARBA" id="ARBA00022741"/>
    </source>
</evidence>
<evidence type="ECO:0000259" key="4">
    <source>
        <dbReference type="PROSITE" id="PS50893"/>
    </source>
</evidence>
<feature type="domain" description="ABC transporter" evidence="4">
    <location>
        <begin position="12"/>
        <end position="250"/>
    </location>
</feature>
<dbReference type="InterPro" id="IPR015854">
    <property type="entry name" value="ABC_transpr_LolD-like"/>
</dbReference>
<dbReference type="PANTHER" id="PTHR24220">
    <property type="entry name" value="IMPORT ATP-BINDING PROTEIN"/>
    <property type="match status" value="1"/>
</dbReference>
<protein>
    <submittedName>
        <fullName evidence="5">ABC transport system ATP-binding protein</fullName>
    </submittedName>
</protein>
<dbReference type="EMBL" id="JAUSSU010000005">
    <property type="protein sequence ID" value="MDQ0113620.1"/>
    <property type="molecule type" value="Genomic_DNA"/>
</dbReference>
<dbReference type="PROSITE" id="PS00211">
    <property type="entry name" value="ABC_TRANSPORTER_1"/>
    <property type="match status" value="1"/>
</dbReference>
<keyword evidence="2" id="KW-0547">Nucleotide-binding</keyword>
<name>A0ABT9U4M6_PAEHA</name>
<dbReference type="Proteomes" id="UP001229346">
    <property type="component" value="Unassembled WGS sequence"/>
</dbReference>
<dbReference type="InterPro" id="IPR003593">
    <property type="entry name" value="AAA+_ATPase"/>
</dbReference>
<organism evidence="5 6">
    <name type="scientific">Paenibacillus harenae</name>
    <dbReference type="NCBI Taxonomy" id="306543"/>
    <lineage>
        <taxon>Bacteria</taxon>
        <taxon>Bacillati</taxon>
        <taxon>Bacillota</taxon>
        <taxon>Bacilli</taxon>
        <taxon>Bacillales</taxon>
        <taxon>Paenibacillaceae</taxon>
        <taxon>Paenibacillus</taxon>
    </lineage>
</organism>
<dbReference type="SMART" id="SM00382">
    <property type="entry name" value="AAA"/>
    <property type="match status" value="1"/>
</dbReference>